<evidence type="ECO:0000313" key="8">
    <source>
        <dbReference type="EMBL" id="EPX83108.1"/>
    </source>
</evidence>
<evidence type="ECO:0000256" key="6">
    <source>
        <dbReference type="SAM" id="MobiDB-lite"/>
    </source>
</evidence>
<dbReference type="EMBL" id="AOLV01000033">
    <property type="protein sequence ID" value="EPX83108.1"/>
    <property type="molecule type" value="Genomic_DNA"/>
</dbReference>
<dbReference type="OrthoDB" id="9781030at2"/>
<dbReference type="STRING" id="1123069.ruthe_02725"/>
<sequence>MKRALSAFWYIWDVMDRLNLSLIAAGVGFFAMLSLFPALAVIVLLWSWFADPGQIGTLLELAEEIVPPEVHDTIGTQLTGVMNAGSRPSLGWATLLSLLVALWSARAGVSALVRGLNAAYDIGHRPSILRRYMADIGVTLALCGLAFVTIAAAVVAPVLIRLLPLGPAATLIAELGRWIVAVAAIMLTLGVVYRYGPNRRGNRPGWITPGSIMATVLWMLVSIAFSIYVANFAHYNEVYGSLGAAVALLMWFYLSAFVVLLGGCLNAALEAGEAKPMPDGPGPAAQEEAGLPPRP</sequence>
<feature type="region of interest" description="Disordered" evidence="6">
    <location>
        <begin position="275"/>
        <end position="295"/>
    </location>
</feature>
<dbReference type="HOGENOM" id="CLU_045539_0_0_5"/>
<accession>S9QU09</accession>
<keyword evidence="2" id="KW-1003">Cell membrane</keyword>
<evidence type="ECO:0000256" key="2">
    <source>
        <dbReference type="ARBA" id="ARBA00022475"/>
    </source>
</evidence>
<feature type="transmembrane region" description="Helical" evidence="7">
    <location>
        <begin position="242"/>
        <end position="269"/>
    </location>
</feature>
<evidence type="ECO:0000256" key="4">
    <source>
        <dbReference type="ARBA" id="ARBA00022989"/>
    </source>
</evidence>
<protein>
    <submittedName>
        <fullName evidence="8">Putative membrane protein</fullName>
    </submittedName>
</protein>
<keyword evidence="9" id="KW-1185">Reference proteome</keyword>
<evidence type="ECO:0000256" key="5">
    <source>
        <dbReference type="ARBA" id="ARBA00023136"/>
    </source>
</evidence>
<dbReference type="AlphaFoldDB" id="S9QU09"/>
<dbReference type="NCBIfam" id="TIGR00765">
    <property type="entry name" value="yihY_not_rbn"/>
    <property type="match status" value="1"/>
</dbReference>
<dbReference type="PANTHER" id="PTHR30213">
    <property type="entry name" value="INNER MEMBRANE PROTEIN YHJD"/>
    <property type="match status" value="1"/>
</dbReference>
<comment type="subcellular location">
    <subcellularLocation>
        <location evidence="1">Cell membrane</location>
        <topology evidence="1">Multi-pass membrane protein</topology>
    </subcellularLocation>
</comment>
<reference evidence="8 9" key="1">
    <citation type="journal article" date="2013" name="Stand. Genomic Sci.">
        <title>Genome sequence of the reddish-pigmented Rubellimicrobium thermophilum type strain (DSM 16684(T)), a member of the Roseobacter clade.</title>
        <authorList>
            <person name="Fiebig A."/>
            <person name="Riedel T."/>
            <person name="Gronow S."/>
            <person name="Petersen J."/>
            <person name="Klenk H.P."/>
            <person name="Goker M."/>
        </authorList>
    </citation>
    <scope>NUCLEOTIDE SEQUENCE [LARGE SCALE GENOMIC DNA]</scope>
    <source>
        <strain evidence="8 9">DSM 16684</strain>
    </source>
</reference>
<evidence type="ECO:0000256" key="7">
    <source>
        <dbReference type="SAM" id="Phobius"/>
    </source>
</evidence>
<keyword evidence="3 7" id="KW-0812">Transmembrane</keyword>
<organism evidence="8 9">
    <name type="scientific">Rubellimicrobium thermophilum DSM 16684</name>
    <dbReference type="NCBI Taxonomy" id="1123069"/>
    <lineage>
        <taxon>Bacteria</taxon>
        <taxon>Pseudomonadati</taxon>
        <taxon>Pseudomonadota</taxon>
        <taxon>Alphaproteobacteria</taxon>
        <taxon>Rhodobacterales</taxon>
        <taxon>Roseobacteraceae</taxon>
        <taxon>Rubellimicrobium</taxon>
    </lineage>
</organism>
<proteinExistence type="predicted"/>
<dbReference type="InterPro" id="IPR017039">
    <property type="entry name" value="Virul_fac_BrkB"/>
</dbReference>
<keyword evidence="5 7" id="KW-0472">Membrane</keyword>
<dbReference type="Pfam" id="PF03631">
    <property type="entry name" value="Virul_fac_BrkB"/>
    <property type="match status" value="1"/>
</dbReference>
<feature type="transmembrane region" description="Helical" evidence="7">
    <location>
        <begin position="90"/>
        <end position="113"/>
    </location>
</feature>
<evidence type="ECO:0000256" key="1">
    <source>
        <dbReference type="ARBA" id="ARBA00004651"/>
    </source>
</evidence>
<feature type="transmembrane region" description="Helical" evidence="7">
    <location>
        <begin position="134"/>
        <end position="163"/>
    </location>
</feature>
<keyword evidence="4 7" id="KW-1133">Transmembrane helix</keyword>
<dbReference type="PANTHER" id="PTHR30213:SF0">
    <property type="entry name" value="UPF0761 MEMBRANE PROTEIN YIHY"/>
    <property type="match status" value="1"/>
</dbReference>
<gene>
    <name evidence="8" type="ORF">ruthe_02725</name>
</gene>
<evidence type="ECO:0000256" key="3">
    <source>
        <dbReference type="ARBA" id="ARBA00022692"/>
    </source>
</evidence>
<evidence type="ECO:0000313" key="9">
    <source>
        <dbReference type="Proteomes" id="UP000015346"/>
    </source>
</evidence>
<feature type="transmembrane region" description="Helical" evidence="7">
    <location>
        <begin position="175"/>
        <end position="195"/>
    </location>
</feature>
<feature type="transmembrane region" description="Helical" evidence="7">
    <location>
        <begin position="20"/>
        <end position="49"/>
    </location>
</feature>
<name>S9QU09_9RHOB</name>
<dbReference type="PIRSF" id="PIRSF035875">
    <property type="entry name" value="RNase_BN"/>
    <property type="match status" value="1"/>
</dbReference>
<dbReference type="Proteomes" id="UP000015346">
    <property type="component" value="Unassembled WGS sequence"/>
</dbReference>
<dbReference type="GO" id="GO:0005886">
    <property type="term" value="C:plasma membrane"/>
    <property type="evidence" value="ECO:0007669"/>
    <property type="project" value="UniProtKB-SubCell"/>
</dbReference>
<dbReference type="PATRIC" id="fig|1123069.3.peg.2700"/>
<comment type="caution">
    <text evidence="8">The sequence shown here is derived from an EMBL/GenBank/DDBJ whole genome shotgun (WGS) entry which is preliminary data.</text>
</comment>
<feature type="transmembrane region" description="Helical" evidence="7">
    <location>
        <begin position="207"/>
        <end position="230"/>
    </location>
</feature>
<dbReference type="RefSeq" id="WP_021098797.1">
    <property type="nucleotide sequence ID" value="NZ_KE557324.1"/>
</dbReference>